<dbReference type="EMBL" id="DF974601">
    <property type="protein sequence ID" value="GAU49633.1"/>
    <property type="molecule type" value="Genomic_DNA"/>
</dbReference>
<organism evidence="1 2">
    <name type="scientific">Trifolium subterraneum</name>
    <name type="common">Subterranean clover</name>
    <dbReference type="NCBI Taxonomy" id="3900"/>
    <lineage>
        <taxon>Eukaryota</taxon>
        <taxon>Viridiplantae</taxon>
        <taxon>Streptophyta</taxon>
        <taxon>Embryophyta</taxon>
        <taxon>Tracheophyta</taxon>
        <taxon>Spermatophyta</taxon>
        <taxon>Magnoliopsida</taxon>
        <taxon>eudicotyledons</taxon>
        <taxon>Gunneridae</taxon>
        <taxon>Pentapetalae</taxon>
        <taxon>rosids</taxon>
        <taxon>fabids</taxon>
        <taxon>Fabales</taxon>
        <taxon>Fabaceae</taxon>
        <taxon>Papilionoideae</taxon>
        <taxon>50 kb inversion clade</taxon>
        <taxon>NPAAA clade</taxon>
        <taxon>Hologalegina</taxon>
        <taxon>IRL clade</taxon>
        <taxon>Trifolieae</taxon>
        <taxon>Trifolium</taxon>
    </lineage>
</organism>
<evidence type="ECO:0000313" key="2">
    <source>
        <dbReference type="Proteomes" id="UP000242715"/>
    </source>
</evidence>
<protein>
    <submittedName>
        <fullName evidence="1">Uncharacterized protein</fullName>
    </submittedName>
</protein>
<proteinExistence type="predicted"/>
<dbReference type="Proteomes" id="UP000242715">
    <property type="component" value="Unassembled WGS sequence"/>
</dbReference>
<gene>
    <name evidence="1" type="ORF">TSUD_284830</name>
</gene>
<keyword evidence="2" id="KW-1185">Reference proteome</keyword>
<sequence length="82" mass="9384">MGKEERNSPNLDSIHLSGKPNISDVIDVSDEDDDIKIINMITNDISCKGEYSYSKGWRFKCILCLDTKRTWEAFYVSGYSLL</sequence>
<name>A0A2Z6P4W6_TRISU</name>
<accession>A0A2Z6P4W6</accession>
<evidence type="ECO:0000313" key="1">
    <source>
        <dbReference type="EMBL" id="GAU49633.1"/>
    </source>
</evidence>
<dbReference type="AlphaFoldDB" id="A0A2Z6P4W6"/>
<reference evidence="2" key="1">
    <citation type="journal article" date="2017" name="Front. Plant Sci.">
        <title>Climate Clever Clovers: New Paradigm to Reduce the Environmental Footprint of Ruminants by Breeding Low Methanogenic Forages Utilizing Haplotype Variation.</title>
        <authorList>
            <person name="Kaur P."/>
            <person name="Appels R."/>
            <person name="Bayer P.E."/>
            <person name="Keeble-Gagnere G."/>
            <person name="Wang J."/>
            <person name="Hirakawa H."/>
            <person name="Shirasawa K."/>
            <person name="Vercoe P."/>
            <person name="Stefanova K."/>
            <person name="Durmic Z."/>
            <person name="Nichols P."/>
            <person name="Revell C."/>
            <person name="Isobe S.N."/>
            <person name="Edwards D."/>
            <person name="Erskine W."/>
        </authorList>
    </citation>
    <scope>NUCLEOTIDE SEQUENCE [LARGE SCALE GENOMIC DNA]</scope>
    <source>
        <strain evidence="2">cv. Daliak</strain>
    </source>
</reference>